<dbReference type="InterPro" id="IPR036703">
    <property type="entry name" value="MOB_kinase_act_sf"/>
</dbReference>
<dbReference type="Pfam" id="PF03637">
    <property type="entry name" value="Mob1_phocein"/>
    <property type="match status" value="1"/>
</dbReference>
<dbReference type="EMBL" id="KE346376">
    <property type="protein sequence ID" value="KJE97931.1"/>
    <property type="molecule type" value="Genomic_DNA"/>
</dbReference>
<evidence type="ECO:0000313" key="1">
    <source>
        <dbReference type="EMBL" id="KJE97931.1"/>
    </source>
</evidence>
<dbReference type="STRING" id="595528.A0A0D2USI3"/>
<protein>
    <submittedName>
        <fullName evidence="1">Preimplantation protein 3</fullName>
    </submittedName>
</protein>
<dbReference type="PANTHER" id="PTHR22599">
    <property type="entry name" value="MPS ONE BINDER KINASE ACTIVATOR-LIKE MOB"/>
    <property type="match status" value="1"/>
</dbReference>
<sequence>MGLVFSYFIAMAAAAVVRRNRPGTTREAFNNWPDQPLADMDTTLAVQQFIQQGVRAHYAKLAELLAKKASFASTEAYDEAVDREIELLLALPELQDADVWQYEHLRQFCLELNALVLLIQDTCTPGSCPQMKATDDLLYLCAAHKQPLECSAIDYIVHTLDSIAAQLNSNKFFPSRVTIQKTSVKHFQAIARRLYRIFAHTYFHHRQVYDKFEEQTQLTSRFVKFAKQYDLVPESSMVISHPSDGSSS</sequence>
<accession>A0A0D2USI3</accession>
<dbReference type="PhylomeDB" id="A0A0D2USI3"/>
<evidence type="ECO:0000313" key="2">
    <source>
        <dbReference type="Proteomes" id="UP000008743"/>
    </source>
</evidence>
<organism evidence="1 2">
    <name type="scientific">Capsaspora owczarzaki (strain ATCC 30864)</name>
    <dbReference type="NCBI Taxonomy" id="595528"/>
    <lineage>
        <taxon>Eukaryota</taxon>
        <taxon>Filasterea</taxon>
        <taxon>Capsaspora</taxon>
    </lineage>
</organism>
<keyword evidence="2" id="KW-1185">Reference proteome</keyword>
<dbReference type="InterPro" id="IPR005301">
    <property type="entry name" value="MOB_kinase_act_fam"/>
</dbReference>
<dbReference type="SMART" id="SM01388">
    <property type="entry name" value="Mob1_phocein"/>
    <property type="match status" value="1"/>
</dbReference>
<dbReference type="Gene3D" id="1.20.140.30">
    <property type="entry name" value="MOB kinase activator"/>
    <property type="match status" value="1"/>
</dbReference>
<dbReference type="SUPFAM" id="SSF101152">
    <property type="entry name" value="Mob1/phocein"/>
    <property type="match status" value="1"/>
</dbReference>
<name>A0A0D2USI3_CAPO3</name>
<proteinExistence type="predicted"/>
<dbReference type="AlphaFoldDB" id="A0A0D2USI3"/>
<dbReference type="eggNOG" id="KOG1852">
    <property type="taxonomic scope" value="Eukaryota"/>
</dbReference>
<dbReference type="OrthoDB" id="10262609at2759"/>
<dbReference type="Proteomes" id="UP000008743">
    <property type="component" value="Unassembled WGS sequence"/>
</dbReference>
<gene>
    <name evidence="1" type="ORF">CAOG_007998</name>
</gene>
<reference evidence="2" key="1">
    <citation type="submission" date="2011-02" db="EMBL/GenBank/DDBJ databases">
        <title>The Genome Sequence of Capsaspora owczarzaki ATCC 30864.</title>
        <authorList>
            <person name="Russ C."/>
            <person name="Cuomo C."/>
            <person name="Burger G."/>
            <person name="Gray M.W."/>
            <person name="Holland P.W.H."/>
            <person name="King N."/>
            <person name="Lang F.B.F."/>
            <person name="Roger A.J."/>
            <person name="Ruiz-Trillo I."/>
            <person name="Young S.K."/>
            <person name="Zeng Q."/>
            <person name="Gargeya S."/>
            <person name="Alvarado L."/>
            <person name="Berlin A."/>
            <person name="Chapman S.B."/>
            <person name="Chen Z."/>
            <person name="Freedman E."/>
            <person name="Gellesch M."/>
            <person name="Goldberg J."/>
            <person name="Griggs A."/>
            <person name="Gujja S."/>
            <person name="Heilman E."/>
            <person name="Heiman D."/>
            <person name="Howarth C."/>
            <person name="Mehta T."/>
            <person name="Neiman D."/>
            <person name="Pearson M."/>
            <person name="Roberts A."/>
            <person name="Saif S."/>
            <person name="Shea T."/>
            <person name="Shenoy N."/>
            <person name="Sisk P."/>
            <person name="Stolte C."/>
            <person name="Sykes S."/>
            <person name="White J."/>
            <person name="Yandava C."/>
            <person name="Haas B."/>
            <person name="Nusbaum C."/>
            <person name="Birren B."/>
        </authorList>
    </citation>
    <scope>NUCLEOTIDE SEQUENCE</scope>
    <source>
        <strain evidence="2">ATCC 30864</strain>
    </source>
</reference>
<dbReference type="InParanoid" id="A0A0D2USI3"/>